<feature type="non-terminal residue" evidence="1">
    <location>
        <position position="56"/>
    </location>
</feature>
<reference evidence="1 2" key="1">
    <citation type="submission" date="2024-05" db="EMBL/GenBank/DDBJ databases">
        <title>Genome sequencing and assembly of Indian major carp, Cirrhinus mrigala (Hamilton, 1822).</title>
        <authorList>
            <person name="Mohindra V."/>
            <person name="Chowdhury L.M."/>
            <person name="Lal K."/>
            <person name="Jena J.K."/>
        </authorList>
    </citation>
    <scope>NUCLEOTIDE SEQUENCE [LARGE SCALE GENOMIC DNA]</scope>
    <source>
        <strain evidence="1">CM1030</strain>
        <tissue evidence="1">Blood</tissue>
    </source>
</reference>
<evidence type="ECO:0000313" key="1">
    <source>
        <dbReference type="EMBL" id="KAL0156922.1"/>
    </source>
</evidence>
<dbReference type="InterPro" id="IPR002110">
    <property type="entry name" value="Ankyrin_rpt"/>
</dbReference>
<sequence>CNAVKEMLSDEDVEGCTPLHYACKLGIHDSVKNMLGLNIFVGQKSREKKSALHFAA</sequence>
<protein>
    <submittedName>
        <fullName evidence="1">Uncharacterized protein</fullName>
    </submittedName>
</protein>
<dbReference type="SUPFAM" id="SSF48403">
    <property type="entry name" value="Ankyrin repeat"/>
    <property type="match status" value="1"/>
</dbReference>
<keyword evidence="2" id="KW-1185">Reference proteome</keyword>
<dbReference type="Proteomes" id="UP001529510">
    <property type="component" value="Unassembled WGS sequence"/>
</dbReference>
<dbReference type="InterPro" id="IPR036770">
    <property type="entry name" value="Ankyrin_rpt-contain_sf"/>
</dbReference>
<dbReference type="AlphaFoldDB" id="A0ABD0N5S7"/>
<accession>A0ABD0N5S7</accession>
<proteinExistence type="predicted"/>
<comment type="caution">
    <text evidence="1">The sequence shown here is derived from an EMBL/GenBank/DDBJ whole genome shotgun (WGS) entry which is preliminary data.</text>
</comment>
<dbReference type="EMBL" id="JAMKFB020000024">
    <property type="protein sequence ID" value="KAL0156922.1"/>
    <property type="molecule type" value="Genomic_DNA"/>
</dbReference>
<dbReference type="Gene3D" id="1.25.40.20">
    <property type="entry name" value="Ankyrin repeat-containing domain"/>
    <property type="match status" value="1"/>
</dbReference>
<name>A0ABD0N5S7_CIRMR</name>
<dbReference type="Pfam" id="PF12796">
    <property type="entry name" value="Ank_2"/>
    <property type="match status" value="1"/>
</dbReference>
<evidence type="ECO:0000313" key="2">
    <source>
        <dbReference type="Proteomes" id="UP001529510"/>
    </source>
</evidence>
<feature type="non-terminal residue" evidence="1">
    <location>
        <position position="1"/>
    </location>
</feature>
<organism evidence="1 2">
    <name type="scientific">Cirrhinus mrigala</name>
    <name type="common">Mrigala</name>
    <dbReference type="NCBI Taxonomy" id="683832"/>
    <lineage>
        <taxon>Eukaryota</taxon>
        <taxon>Metazoa</taxon>
        <taxon>Chordata</taxon>
        <taxon>Craniata</taxon>
        <taxon>Vertebrata</taxon>
        <taxon>Euteleostomi</taxon>
        <taxon>Actinopterygii</taxon>
        <taxon>Neopterygii</taxon>
        <taxon>Teleostei</taxon>
        <taxon>Ostariophysi</taxon>
        <taxon>Cypriniformes</taxon>
        <taxon>Cyprinidae</taxon>
        <taxon>Labeoninae</taxon>
        <taxon>Labeonini</taxon>
        <taxon>Cirrhinus</taxon>
    </lineage>
</organism>
<gene>
    <name evidence="1" type="ORF">M9458_048168</name>
</gene>